<accession>A0A516Q3K7</accession>
<dbReference type="SUPFAM" id="SSF51445">
    <property type="entry name" value="(Trans)glycosidases"/>
    <property type="match status" value="1"/>
</dbReference>
<protein>
    <submittedName>
        <fullName evidence="2">Uncharacterized protein</fullName>
    </submittedName>
</protein>
<dbReference type="KEGG" id="mik:FOE78_20645"/>
<reference evidence="2 3" key="1">
    <citation type="submission" date="2019-07" db="EMBL/GenBank/DDBJ databases">
        <title>Microlunatus dokdonensis sp. nov. isolated from the rhizospheric soil of the wild plant Elymus tsukushiensis.</title>
        <authorList>
            <person name="Ghim S.-Y."/>
            <person name="Hwang Y.-J."/>
            <person name="Son J.-S."/>
            <person name="Shin J.-H."/>
        </authorList>
    </citation>
    <scope>NUCLEOTIDE SEQUENCE [LARGE SCALE GENOMIC DNA]</scope>
    <source>
        <strain evidence="2 3">KUDC0627</strain>
    </source>
</reference>
<dbReference type="InterPro" id="IPR017853">
    <property type="entry name" value="GH"/>
</dbReference>
<keyword evidence="3" id="KW-1185">Reference proteome</keyword>
<dbReference type="Proteomes" id="UP000319263">
    <property type="component" value="Chromosome"/>
</dbReference>
<proteinExistence type="predicted"/>
<feature type="region of interest" description="Disordered" evidence="1">
    <location>
        <begin position="1"/>
        <end position="27"/>
    </location>
</feature>
<gene>
    <name evidence="2" type="ORF">FOE78_20645</name>
</gene>
<dbReference type="Gene3D" id="3.20.20.80">
    <property type="entry name" value="Glycosidases"/>
    <property type="match status" value="1"/>
</dbReference>
<evidence type="ECO:0000313" key="2">
    <source>
        <dbReference type="EMBL" id="QDP97988.1"/>
    </source>
</evidence>
<dbReference type="OrthoDB" id="9815836at2"/>
<evidence type="ECO:0000313" key="3">
    <source>
        <dbReference type="Proteomes" id="UP000319263"/>
    </source>
</evidence>
<organism evidence="2 3">
    <name type="scientific">Microlunatus elymi</name>
    <dbReference type="NCBI Taxonomy" id="2596828"/>
    <lineage>
        <taxon>Bacteria</taxon>
        <taxon>Bacillati</taxon>
        <taxon>Actinomycetota</taxon>
        <taxon>Actinomycetes</taxon>
        <taxon>Propionibacteriales</taxon>
        <taxon>Propionibacteriaceae</taxon>
        <taxon>Microlunatus</taxon>
    </lineage>
</organism>
<dbReference type="EMBL" id="CP041692">
    <property type="protein sequence ID" value="QDP97988.1"/>
    <property type="molecule type" value="Genomic_DNA"/>
</dbReference>
<dbReference type="AlphaFoldDB" id="A0A516Q3K7"/>
<evidence type="ECO:0000256" key="1">
    <source>
        <dbReference type="SAM" id="MobiDB-lite"/>
    </source>
</evidence>
<name>A0A516Q3K7_9ACTN</name>
<dbReference type="RefSeq" id="WP_143987940.1">
    <property type="nucleotide sequence ID" value="NZ_CP041692.1"/>
</dbReference>
<sequence>MTAEAGVPENTPIHITETGWPTGEDRDEATQARTLVAVAEAVRNSSAGVATYEFFGLRDGLTAGSWHTRFGLLRDDYTPKPALHAIRDFIAAHSLW</sequence>